<dbReference type="SMART" id="SM01323">
    <property type="entry name" value="YajC"/>
    <property type="match status" value="1"/>
</dbReference>
<evidence type="ECO:0000256" key="11">
    <source>
        <dbReference type="SAM" id="Phobius"/>
    </source>
</evidence>
<evidence type="ECO:0000256" key="1">
    <source>
        <dbReference type="ARBA" id="ARBA00004162"/>
    </source>
</evidence>
<evidence type="ECO:0000313" key="13">
    <source>
        <dbReference type="Proteomes" id="UP000428260"/>
    </source>
</evidence>
<protein>
    <recommendedName>
        <fullName evidence="3">Sec translocon accessory complex subunit YajC</fullName>
    </recommendedName>
</protein>
<name>A0A6I6JYA7_9BACT</name>
<dbReference type="Pfam" id="PF02699">
    <property type="entry name" value="YajC"/>
    <property type="match status" value="1"/>
</dbReference>
<evidence type="ECO:0000256" key="3">
    <source>
        <dbReference type="ARBA" id="ARBA00014962"/>
    </source>
</evidence>
<dbReference type="KEGG" id="mcos:GM418_17700"/>
<evidence type="ECO:0000256" key="9">
    <source>
        <dbReference type="ARBA" id="ARBA00023010"/>
    </source>
</evidence>
<keyword evidence="13" id="KW-1185">Reference proteome</keyword>
<dbReference type="EMBL" id="CP046401">
    <property type="protein sequence ID" value="QGY48146.1"/>
    <property type="molecule type" value="Genomic_DNA"/>
</dbReference>
<gene>
    <name evidence="12" type="primary">yajC</name>
    <name evidence="12" type="ORF">GM418_17700</name>
</gene>
<proteinExistence type="inferred from homology"/>
<keyword evidence="7" id="KW-0653">Protein transport</keyword>
<evidence type="ECO:0000256" key="6">
    <source>
        <dbReference type="ARBA" id="ARBA00022692"/>
    </source>
</evidence>
<feature type="transmembrane region" description="Helical" evidence="11">
    <location>
        <begin position="20"/>
        <end position="39"/>
    </location>
</feature>
<keyword evidence="5" id="KW-1003">Cell membrane</keyword>
<keyword evidence="4" id="KW-0813">Transport</keyword>
<dbReference type="GO" id="GO:0015031">
    <property type="term" value="P:protein transport"/>
    <property type="evidence" value="ECO:0007669"/>
    <property type="project" value="UniProtKB-KW"/>
</dbReference>
<evidence type="ECO:0000256" key="8">
    <source>
        <dbReference type="ARBA" id="ARBA00022989"/>
    </source>
</evidence>
<evidence type="ECO:0000256" key="7">
    <source>
        <dbReference type="ARBA" id="ARBA00022927"/>
    </source>
</evidence>
<organism evidence="12 13">
    <name type="scientific">Maribellus comscasis</name>
    <dbReference type="NCBI Taxonomy" id="2681766"/>
    <lineage>
        <taxon>Bacteria</taxon>
        <taxon>Pseudomonadati</taxon>
        <taxon>Bacteroidota</taxon>
        <taxon>Bacteroidia</taxon>
        <taxon>Marinilabiliales</taxon>
        <taxon>Prolixibacteraceae</taxon>
        <taxon>Maribellus</taxon>
    </lineage>
</organism>
<reference evidence="12 13" key="1">
    <citation type="submission" date="2019-11" db="EMBL/GenBank/DDBJ databases">
        <authorList>
            <person name="Zheng R.K."/>
            <person name="Sun C.M."/>
        </authorList>
    </citation>
    <scope>NUCLEOTIDE SEQUENCE [LARGE SCALE GENOMIC DNA]</scope>
    <source>
        <strain evidence="12 13">WC007</strain>
    </source>
</reference>
<keyword evidence="6 11" id="KW-0812">Transmembrane</keyword>
<keyword evidence="8 11" id="KW-1133">Transmembrane helix</keyword>
<dbReference type="InterPro" id="IPR003849">
    <property type="entry name" value="Preprotein_translocase_YajC"/>
</dbReference>
<comment type="similarity">
    <text evidence="2">Belongs to the YajC family.</text>
</comment>
<dbReference type="PANTHER" id="PTHR33909">
    <property type="entry name" value="SEC TRANSLOCON ACCESSORY COMPLEX SUBUNIT YAJC"/>
    <property type="match status" value="1"/>
</dbReference>
<keyword evidence="10 11" id="KW-0472">Membrane</keyword>
<evidence type="ECO:0000256" key="5">
    <source>
        <dbReference type="ARBA" id="ARBA00022475"/>
    </source>
</evidence>
<evidence type="ECO:0000313" key="12">
    <source>
        <dbReference type="EMBL" id="QGY48146.1"/>
    </source>
</evidence>
<dbReference type="AlphaFoldDB" id="A0A6I6JYA7"/>
<evidence type="ECO:0000256" key="4">
    <source>
        <dbReference type="ARBA" id="ARBA00022448"/>
    </source>
</evidence>
<sequence>MNIILMMQPEGQDANPWMSFLPLLLIIVVFYFFMIRPQVKRQKETRQFRESLSKGDKVVTTGGIYGKIVEVKETTIILEIAKDVQIKVDKNGIIKDMSDAPQQR</sequence>
<evidence type="ECO:0000256" key="10">
    <source>
        <dbReference type="ARBA" id="ARBA00023136"/>
    </source>
</evidence>
<evidence type="ECO:0000256" key="2">
    <source>
        <dbReference type="ARBA" id="ARBA00006742"/>
    </source>
</evidence>
<accession>A0A6I6JYA7</accession>
<dbReference type="PANTHER" id="PTHR33909:SF1">
    <property type="entry name" value="SEC TRANSLOCON ACCESSORY COMPLEX SUBUNIT YAJC"/>
    <property type="match status" value="1"/>
</dbReference>
<dbReference type="Proteomes" id="UP000428260">
    <property type="component" value="Chromosome"/>
</dbReference>
<dbReference type="GO" id="GO:0005886">
    <property type="term" value="C:plasma membrane"/>
    <property type="evidence" value="ECO:0007669"/>
    <property type="project" value="UniProtKB-SubCell"/>
</dbReference>
<dbReference type="PRINTS" id="PR01853">
    <property type="entry name" value="YAJCTRNLCASE"/>
</dbReference>
<dbReference type="NCBIfam" id="TIGR00739">
    <property type="entry name" value="yajC"/>
    <property type="match status" value="1"/>
</dbReference>
<comment type="subcellular location">
    <subcellularLocation>
        <location evidence="1">Cell membrane</location>
        <topology evidence="1">Single-pass membrane protein</topology>
    </subcellularLocation>
</comment>
<keyword evidence="9" id="KW-0811">Translocation</keyword>